<organism evidence="3 4">
    <name type="scientific">Scomber scombrus</name>
    <name type="common">Atlantic mackerel</name>
    <name type="synonym">Scomber vernalis</name>
    <dbReference type="NCBI Taxonomy" id="13677"/>
    <lineage>
        <taxon>Eukaryota</taxon>
        <taxon>Metazoa</taxon>
        <taxon>Chordata</taxon>
        <taxon>Craniata</taxon>
        <taxon>Vertebrata</taxon>
        <taxon>Euteleostomi</taxon>
        <taxon>Actinopterygii</taxon>
        <taxon>Neopterygii</taxon>
        <taxon>Teleostei</taxon>
        <taxon>Neoteleostei</taxon>
        <taxon>Acanthomorphata</taxon>
        <taxon>Pelagiaria</taxon>
        <taxon>Scombriformes</taxon>
        <taxon>Scombridae</taxon>
        <taxon>Scomber</taxon>
    </lineage>
</organism>
<dbReference type="Proteomes" id="UP001314229">
    <property type="component" value="Unassembled WGS sequence"/>
</dbReference>
<feature type="domain" description="HAT C-terminal dimerisation" evidence="2">
    <location>
        <begin position="19"/>
        <end position="72"/>
    </location>
</feature>
<comment type="caution">
    <text evidence="3">The sequence shown here is derived from an EMBL/GenBank/DDBJ whole genome shotgun (WGS) entry which is preliminary data.</text>
</comment>
<evidence type="ECO:0000259" key="2">
    <source>
        <dbReference type="Pfam" id="PF05699"/>
    </source>
</evidence>
<dbReference type="PANTHER" id="PTHR46880">
    <property type="entry name" value="RAS-ASSOCIATING DOMAIN-CONTAINING PROTEIN"/>
    <property type="match status" value="1"/>
</dbReference>
<reference evidence="3 4" key="1">
    <citation type="submission" date="2024-01" db="EMBL/GenBank/DDBJ databases">
        <authorList>
            <person name="Alioto T."/>
            <person name="Alioto T."/>
            <person name="Gomez Garrido J."/>
        </authorList>
    </citation>
    <scope>NUCLEOTIDE SEQUENCE [LARGE SCALE GENOMIC DNA]</scope>
</reference>
<proteinExistence type="predicted"/>
<gene>
    <name evidence="3" type="ORF">FSCOSCO3_A020432</name>
</gene>
<dbReference type="InterPro" id="IPR012337">
    <property type="entry name" value="RNaseH-like_sf"/>
</dbReference>
<name>A0AAV1P722_SCOSC</name>
<evidence type="ECO:0000256" key="1">
    <source>
        <dbReference type="SAM" id="MobiDB-lite"/>
    </source>
</evidence>
<dbReference type="Pfam" id="PF05699">
    <property type="entry name" value="Dimer_Tnp_hAT"/>
    <property type="match status" value="1"/>
</dbReference>
<sequence>MFKDKTYLSLWELMLTREPYCSEYKNILHLVHIMLVLPVSAAVCERGFSAQKRIKSDTRASLHSDTVEDLIRISVEGPSLEDFDSRESVASWFSQGQRSRRTNYRSWPSEGHVTAIEDSP</sequence>
<dbReference type="InterPro" id="IPR008906">
    <property type="entry name" value="HATC_C_dom"/>
</dbReference>
<dbReference type="AlphaFoldDB" id="A0AAV1P722"/>
<keyword evidence="4" id="KW-1185">Reference proteome</keyword>
<dbReference type="PANTHER" id="PTHR46880:SF5">
    <property type="entry name" value="DUF4371 DOMAIN-CONTAINING PROTEIN"/>
    <property type="match status" value="1"/>
</dbReference>
<feature type="region of interest" description="Disordered" evidence="1">
    <location>
        <begin position="96"/>
        <end position="120"/>
    </location>
</feature>
<dbReference type="GO" id="GO:0046983">
    <property type="term" value="F:protein dimerization activity"/>
    <property type="evidence" value="ECO:0007669"/>
    <property type="project" value="InterPro"/>
</dbReference>
<evidence type="ECO:0000313" key="4">
    <source>
        <dbReference type="Proteomes" id="UP001314229"/>
    </source>
</evidence>
<dbReference type="SUPFAM" id="SSF53098">
    <property type="entry name" value="Ribonuclease H-like"/>
    <property type="match status" value="1"/>
</dbReference>
<evidence type="ECO:0000313" key="3">
    <source>
        <dbReference type="EMBL" id="CAK6967190.1"/>
    </source>
</evidence>
<dbReference type="EMBL" id="CAWUFR010000101">
    <property type="protein sequence ID" value="CAK6967190.1"/>
    <property type="molecule type" value="Genomic_DNA"/>
</dbReference>
<protein>
    <recommendedName>
        <fullName evidence="2">HAT C-terminal dimerisation domain-containing protein</fullName>
    </recommendedName>
</protein>
<accession>A0AAV1P722</accession>